<protein>
    <submittedName>
        <fullName evidence="1">PTS mannitol transporter subunit IICBA</fullName>
    </submittedName>
</protein>
<name>A0AC61RC90_9FIRM</name>
<keyword evidence="2" id="KW-1185">Reference proteome</keyword>
<dbReference type="Proteomes" id="UP000308836">
    <property type="component" value="Unassembled WGS sequence"/>
</dbReference>
<accession>A0AC61RC90</accession>
<reference evidence="1" key="1">
    <citation type="submission" date="2019-04" db="EMBL/GenBank/DDBJ databases">
        <title>Microbes associate with the intestines of laboratory mice.</title>
        <authorList>
            <person name="Navarre W."/>
            <person name="Wong E."/>
            <person name="Huang K."/>
            <person name="Tropini C."/>
            <person name="Ng K."/>
            <person name="Yu B."/>
        </authorList>
    </citation>
    <scope>NUCLEOTIDE SEQUENCE</scope>
    <source>
        <strain evidence="1">NM09_H32</strain>
    </source>
</reference>
<gene>
    <name evidence="1" type="ORF">E5336_00835</name>
</gene>
<sequence length="558" mass="58512">MKEKVQKFGRALSAMVMPNISIFIAWGLITALFIPAGWCPNPTLNEIVGPMQRFLLPVLIAYSGGKMIYEHRGGVVGACFAIGIIAGTETPMFIGAMIAGPLGGYLMKKTDELLDGHIPNGFEMLVNNFSAGILAAILACVGCLVIEPACVALTGALKTGVEFLVSHGLLPLTSILVEPAKILFLNNAINHGIFTPLGMDQVQEVGKSIFFMIEANPGPGLGLLIAYYLSTKGEVKQSSLSAMIIEFFGGIHEIYFPFVLMNPITLIGVIAGGMTGVLVNTIFGSGLVSAASPGSIIAILGMCAKDSYVGVLLSIAAATAVSAIVCTVLLKAFAKEGNLEEAKQQVSASKAQAKGTPAPAAALSALKIVFACDAGMGSSAMGAANLTKKLKAEGLDITVPHYALNEVPADTQVIVTQSSLVERAKERCPHAAIYPINNFMASAEYDQIVDDVKNGRVGAKPEPSRVNMQKVVFACDAGMGSSAMGAASLTKKLKAAGCDVTVPHYALNEVPTDTQVIITHQSLVERAKERCPHATVYPVMNFMGASEYDEIVSELVGA</sequence>
<evidence type="ECO:0000313" key="1">
    <source>
        <dbReference type="EMBL" id="TGY67350.1"/>
    </source>
</evidence>
<evidence type="ECO:0000313" key="2">
    <source>
        <dbReference type="Proteomes" id="UP000308836"/>
    </source>
</evidence>
<dbReference type="EMBL" id="SRYG01000001">
    <property type="protein sequence ID" value="TGY67350.1"/>
    <property type="molecule type" value="Genomic_DNA"/>
</dbReference>
<organism evidence="1 2">
    <name type="scientific">Dubosiella muris</name>
    <dbReference type="NCBI Taxonomy" id="3038133"/>
    <lineage>
        <taxon>Bacteria</taxon>
        <taxon>Bacillati</taxon>
        <taxon>Bacillota</taxon>
        <taxon>Erysipelotrichia</taxon>
        <taxon>Erysipelotrichales</taxon>
        <taxon>Erysipelotrichaceae</taxon>
        <taxon>Dubosiella</taxon>
    </lineage>
</organism>
<proteinExistence type="predicted"/>
<comment type="caution">
    <text evidence="1">The sequence shown here is derived from an EMBL/GenBank/DDBJ whole genome shotgun (WGS) entry which is preliminary data.</text>
</comment>